<dbReference type="AlphaFoldDB" id="A0A7X3G1K3"/>
<evidence type="ECO:0000313" key="3">
    <source>
        <dbReference type="Proteomes" id="UP000443353"/>
    </source>
</evidence>
<evidence type="ECO:0000256" key="1">
    <source>
        <dbReference type="SAM" id="SignalP"/>
    </source>
</evidence>
<protein>
    <submittedName>
        <fullName evidence="2">Uncharacterized protein</fullName>
    </submittedName>
</protein>
<evidence type="ECO:0000313" key="2">
    <source>
        <dbReference type="EMBL" id="MVW61959.1"/>
    </source>
</evidence>
<dbReference type="EMBL" id="WSES01000005">
    <property type="protein sequence ID" value="MVW61959.1"/>
    <property type="molecule type" value="Genomic_DNA"/>
</dbReference>
<gene>
    <name evidence="2" type="ORF">GPY61_18670</name>
</gene>
<feature type="chain" id="PRO_5031131319" evidence="1">
    <location>
        <begin position="24"/>
        <end position="191"/>
    </location>
</feature>
<organism evidence="2 3">
    <name type="scientific">Massilia cellulosiltytica</name>
    <dbReference type="NCBI Taxonomy" id="2683234"/>
    <lineage>
        <taxon>Bacteria</taxon>
        <taxon>Pseudomonadati</taxon>
        <taxon>Pseudomonadota</taxon>
        <taxon>Betaproteobacteria</taxon>
        <taxon>Burkholderiales</taxon>
        <taxon>Oxalobacteraceae</taxon>
        <taxon>Telluria group</taxon>
        <taxon>Massilia</taxon>
    </lineage>
</organism>
<sequence length="191" mass="20892">MSRIKHLVAVAGLALATVIPTHAADRGEPYALVRDGERGTSMTGDSADWSTIKTLRKRISGDFLWFRDGGKPYIVQDAGVLARARKAWEPVDKLGKEMDVRGREMDKHGKVMDALGKDMERAAAGTKPDEAKMHALERRMNDAGKPMDALGKQMDALGERMDAESRTADKTVRALIRKAVDKGLAQPAPQV</sequence>
<reference evidence="2 3" key="1">
    <citation type="submission" date="2019-12" db="EMBL/GenBank/DDBJ databases">
        <authorList>
            <person name="Li C."/>
            <person name="Zhao J."/>
        </authorList>
    </citation>
    <scope>NUCLEOTIDE SEQUENCE [LARGE SCALE GENOMIC DNA]</scope>
    <source>
        <strain evidence="2 3">NEAU-DD11</strain>
    </source>
</reference>
<dbReference type="RefSeq" id="WP_160409695.1">
    <property type="nucleotide sequence ID" value="NZ_WSES01000005.1"/>
</dbReference>
<keyword evidence="1" id="KW-0732">Signal</keyword>
<accession>A0A7X3G1K3</accession>
<dbReference type="Proteomes" id="UP000443353">
    <property type="component" value="Unassembled WGS sequence"/>
</dbReference>
<comment type="caution">
    <text evidence="2">The sequence shown here is derived from an EMBL/GenBank/DDBJ whole genome shotgun (WGS) entry which is preliminary data.</text>
</comment>
<proteinExistence type="predicted"/>
<feature type="signal peptide" evidence="1">
    <location>
        <begin position="1"/>
        <end position="23"/>
    </location>
</feature>
<name>A0A7X3G1K3_9BURK</name>
<keyword evidence="3" id="KW-1185">Reference proteome</keyword>